<dbReference type="EMBL" id="HBUE01302194">
    <property type="protein sequence ID" value="CAG6579527.1"/>
    <property type="molecule type" value="Transcribed_RNA"/>
</dbReference>
<proteinExistence type="predicted"/>
<evidence type="ECO:0000313" key="1">
    <source>
        <dbReference type="EMBL" id="CAG6527804.1"/>
    </source>
</evidence>
<protein>
    <submittedName>
        <fullName evidence="1">(northern house mosquito) hypothetical protein</fullName>
    </submittedName>
</protein>
<name>A0A8D8H404_CULPI</name>
<dbReference type="EMBL" id="HBUE01196194">
    <property type="protein sequence ID" value="CAG6527804.1"/>
    <property type="molecule type" value="Transcribed_RNA"/>
</dbReference>
<sequence length="101" mass="11885">MRRIKLHDFGWRVSLRCNFASLSGSQVLRWPHPMIIFGKFLEPLLRHIKLHVFNRGMYNLCPHPKSRSLIRRMTGLRCFLMRFRMWPPEIGGTGSDGSYGI</sequence>
<accession>A0A8D8H404</accession>
<reference evidence="1" key="1">
    <citation type="submission" date="2021-05" db="EMBL/GenBank/DDBJ databases">
        <authorList>
            <person name="Alioto T."/>
            <person name="Alioto T."/>
            <person name="Gomez Garrido J."/>
        </authorList>
    </citation>
    <scope>NUCLEOTIDE SEQUENCE</scope>
</reference>
<organism evidence="1">
    <name type="scientific">Culex pipiens</name>
    <name type="common">House mosquito</name>
    <dbReference type="NCBI Taxonomy" id="7175"/>
    <lineage>
        <taxon>Eukaryota</taxon>
        <taxon>Metazoa</taxon>
        <taxon>Ecdysozoa</taxon>
        <taxon>Arthropoda</taxon>
        <taxon>Hexapoda</taxon>
        <taxon>Insecta</taxon>
        <taxon>Pterygota</taxon>
        <taxon>Neoptera</taxon>
        <taxon>Endopterygota</taxon>
        <taxon>Diptera</taxon>
        <taxon>Nematocera</taxon>
        <taxon>Culicoidea</taxon>
        <taxon>Culicidae</taxon>
        <taxon>Culicinae</taxon>
        <taxon>Culicini</taxon>
        <taxon>Culex</taxon>
        <taxon>Culex</taxon>
    </lineage>
</organism>
<dbReference type="AlphaFoldDB" id="A0A8D8H404"/>